<accession>A0A2R6AYV2</accession>
<dbReference type="InterPro" id="IPR010419">
    <property type="entry name" value="CO_DH_gsu"/>
</dbReference>
<name>A0A2R6AYV2_9ARCH</name>
<dbReference type="EMBL" id="NEXE01000023">
    <property type="protein sequence ID" value="PSN91549.1"/>
    <property type="molecule type" value="Genomic_DNA"/>
</dbReference>
<dbReference type="Proteomes" id="UP000240322">
    <property type="component" value="Unassembled WGS sequence"/>
</dbReference>
<evidence type="ECO:0000313" key="2">
    <source>
        <dbReference type="Proteomes" id="UP000240322"/>
    </source>
</evidence>
<dbReference type="Pfam" id="PF06240">
    <property type="entry name" value="COXG"/>
    <property type="match status" value="1"/>
</dbReference>
<dbReference type="InterPro" id="IPR023393">
    <property type="entry name" value="START-like_dom_sf"/>
</dbReference>
<dbReference type="SUPFAM" id="SSF55961">
    <property type="entry name" value="Bet v1-like"/>
    <property type="match status" value="1"/>
</dbReference>
<organism evidence="1 2">
    <name type="scientific">Candidatus Marsarchaeota G2 archaeon OSP_D</name>
    <dbReference type="NCBI Taxonomy" id="1978157"/>
    <lineage>
        <taxon>Archaea</taxon>
        <taxon>Candidatus Marsarchaeota</taxon>
        <taxon>Candidatus Marsarchaeota group 2</taxon>
    </lineage>
</organism>
<gene>
    <name evidence="1" type="ORF">B9Q03_03945</name>
</gene>
<proteinExistence type="predicted"/>
<protein>
    <recommendedName>
        <fullName evidence="3">Carbon monoxide dehydrogenase</fullName>
    </recommendedName>
</protein>
<reference evidence="1 2" key="1">
    <citation type="submission" date="2017-04" db="EMBL/GenBank/DDBJ databases">
        <title>Novel microbial lineages endemic to geothermal iron-oxide mats fill important gaps in the evolutionary history of Archaea.</title>
        <authorList>
            <person name="Jay Z.J."/>
            <person name="Beam J.P."/>
            <person name="Dlakic M."/>
            <person name="Rusch D.B."/>
            <person name="Kozubal M.A."/>
            <person name="Inskeep W.P."/>
        </authorList>
    </citation>
    <scope>NUCLEOTIDE SEQUENCE [LARGE SCALE GENOMIC DNA]</scope>
    <source>
        <strain evidence="1">OSP_D</strain>
    </source>
</reference>
<evidence type="ECO:0008006" key="3">
    <source>
        <dbReference type="Google" id="ProtNLM"/>
    </source>
</evidence>
<dbReference type="AlphaFoldDB" id="A0A2R6AYV2"/>
<evidence type="ECO:0000313" key="1">
    <source>
        <dbReference type="EMBL" id="PSN91549.1"/>
    </source>
</evidence>
<comment type="caution">
    <text evidence="1">The sequence shown here is derived from an EMBL/GenBank/DDBJ whole genome shotgun (WGS) entry which is preliminary data.</text>
</comment>
<sequence>MGPEKTISGMIEVEAPPELVLNTIRNIANIERLAPGIQKVVWVDPLKSAARVLVNMKIGSISFEREVDITIKPLGEGAQIDSATYGLEFQALIRVTGFAGGSRIEYTVSGKPTSFAGRIVLDALGERVIQEFSRDFQVKLTSALSGV</sequence>
<dbReference type="Gene3D" id="3.30.530.20">
    <property type="match status" value="1"/>
</dbReference>